<accession>A0ABT5MZM6</accession>
<feature type="DNA-binding region" description="H-T-H motif" evidence="5">
    <location>
        <begin position="42"/>
        <end position="61"/>
    </location>
</feature>
<dbReference type="Pfam" id="PF17932">
    <property type="entry name" value="TetR_C_24"/>
    <property type="match status" value="1"/>
</dbReference>
<evidence type="ECO:0000259" key="7">
    <source>
        <dbReference type="PROSITE" id="PS50977"/>
    </source>
</evidence>
<feature type="region of interest" description="Disordered" evidence="6">
    <location>
        <begin position="212"/>
        <end position="244"/>
    </location>
</feature>
<dbReference type="InterPro" id="IPR001647">
    <property type="entry name" value="HTH_TetR"/>
</dbReference>
<organism evidence="8 9">
    <name type="scientific">Curvibacter cyanobacteriorum</name>
    <dbReference type="NCBI Taxonomy" id="3026422"/>
    <lineage>
        <taxon>Bacteria</taxon>
        <taxon>Pseudomonadati</taxon>
        <taxon>Pseudomonadota</taxon>
        <taxon>Betaproteobacteria</taxon>
        <taxon>Burkholderiales</taxon>
        <taxon>Comamonadaceae</taxon>
        <taxon>Curvibacter</taxon>
    </lineage>
</organism>
<dbReference type="PROSITE" id="PS50977">
    <property type="entry name" value="HTH_TETR_2"/>
    <property type="match status" value="1"/>
</dbReference>
<dbReference type="Proteomes" id="UP001528673">
    <property type="component" value="Unassembled WGS sequence"/>
</dbReference>
<evidence type="ECO:0000256" key="3">
    <source>
        <dbReference type="ARBA" id="ARBA00023125"/>
    </source>
</evidence>
<dbReference type="PANTHER" id="PTHR30055">
    <property type="entry name" value="HTH-TYPE TRANSCRIPTIONAL REGULATOR RUTR"/>
    <property type="match status" value="1"/>
</dbReference>
<evidence type="ECO:0000256" key="1">
    <source>
        <dbReference type="ARBA" id="ARBA00022491"/>
    </source>
</evidence>
<evidence type="ECO:0000313" key="8">
    <source>
        <dbReference type="EMBL" id="MDD0838223.1"/>
    </source>
</evidence>
<dbReference type="PANTHER" id="PTHR30055:SF240">
    <property type="entry name" value="HTH-TYPE TRANSCRIPTIONAL REGULATOR ACRR"/>
    <property type="match status" value="1"/>
</dbReference>
<dbReference type="InterPro" id="IPR041490">
    <property type="entry name" value="KstR2_TetR_C"/>
</dbReference>
<dbReference type="EMBL" id="JAQSIP010000002">
    <property type="protein sequence ID" value="MDD0838223.1"/>
    <property type="molecule type" value="Genomic_DNA"/>
</dbReference>
<keyword evidence="3 5" id="KW-0238">DNA-binding</keyword>
<evidence type="ECO:0000256" key="4">
    <source>
        <dbReference type="ARBA" id="ARBA00023163"/>
    </source>
</evidence>
<evidence type="ECO:0000256" key="6">
    <source>
        <dbReference type="SAM" id="MobiDB-lite"/>
    </source>
</evidence>
<dbReference type="SUPFAM" id="SSF48498">
    <property type="entry name" value="Tetracyclin repressor-like, C-terminal domain"/>
    <property type="match status" value="1"/>
</dbReference>
<dbReference type="Pfam" id="PF00440">
    <property type="entry name" value="TetR_N"/>
    <property type="match status" value="1"/>
</dbReference>
<comment type="caution">
    <text evidence="8">The sequence shown here is derived from an EMBL/GenBank/DDBJ whole genome shotgun (WGS) entry which is preliminary data.</text>
</comment>
<dbReference type="InterPro" id="IPR036271">
    <property type="entry name" value="Tet_transcr_reg_TetR-rel_C_sf"/>
</dbReference>
<feature type="domain" description="HTH tetR-type" evidence="7">
    <location>
        <begin position="19"/>
        <end position="79"/>
    </location>
</feature>
<keyword evidence="1" id="KW-0678">Repressor</keyword>
<dbReference type="PRINTS" id="PR00455">
    <property type="entry name" value="HTHTETR"/>
</dbReference>
<feature type="compositionally biased region" description="Polar residues" evidence="6">
    <location>
        <begin position="1"/>
        <end position="18"/>
    </location>
</feature>
<evidence type="ECO:0000256" key="5">
    <source>
        <dbReference type="PROSITE-ProRule" id="PRU00335"/>
    </source>
</evidence>
<dbReference type="InterPro" id="IPR009057">
    <property type="entry name" value="Homeodomain-like_sf"/>
</dbReference>
<keyword evidence="4" id="KW-0804">Transcription</keyword>
<dbReference type="RefSeq" id="WP_273949852.1">
    <property type="nucleotide sequence ID" value="NZ_JAQSIP010000002.1"/>
</dbReference>
<feature type="region of interest" description="Disordered" evidence="6">
    <location>
        <begin position="1"/>
        <end position="21"/>
    </location>
</feature>
<gene>
    <name evidence="8" type="ORF">PSQ40_06540</name>
</gene>
<evidence type="ECO:0000313" key="9">
    <source>
        <dbReference type="Proteomes" id="UP001528673"/>
    </source>
</evidence>
<evidence type="ECO:0000256" key="2">
    <source>
        <dbReference type="ARBA" id="ARBA00023015"/>
    </source>
</evidence>
<protein>
    <submittedName>
        <fullName evidence="8">TetR/AcrR family transcriptional regulator</fullName>
    </submittedName>
</protein>
<dbReference type="Gene3D" id="1.10.10.60">
    <property type="entry name" value="Homeodomain-like"/>
    <property type="match status" value="1"/>
</dbReference>
<dbReference type="InterPro" id="IPR050109">
    <property type="entry name" value="HTH-type_TetR-like_transc_reg"/>
</dbReference>
<dbReference type="PROSITE" id="PS01081">
    <property type="entry name" value="HTH_TETR_1"/>
    <property type="match status" value="1"/>
</dbReference>
<sequence length="244" mass="26845">MASRAGTPQSSIEPTSTGHNREDQLLDIARRLFANRGFHATSLRDIAEEAKITKAALYYHFPNKDELYERVVIQSLDALVQMVAADVARAKTPTDRVRAFMHSSAHFLDEHREHWLAGANAFREAGQTERRGVALHLRDTYEKLLRRCVSEGIEAGEFREVDAAMTTRFLLSGLNYVTRWHSPTGKLTVKEVMGQFVDMALLGLAVRGAVTEAEPPSPGVQAAEPPASPRKAAGASRKKAAPAT</sequence>
<keyword evidence="2" id="KW-0805">Transcription regulation</keyword>
<dbReference type="SUPFAM" id="SSF46689">
    <property type="entry name" value="Homeodomain-like"/>
    <property type="match status" value="1"/>
</dbReference>
<dbReference type="Gene3D" id="1.10.357.10">
    <property type="entry name" value="Tetracycline Repressor, domain 2"/>
    <property type="match status" value="1"/>
</dbReference>
<reference evidence="8 9" key="1">
    <citation type="submission" date="2023-02" db="EMBL/GenBank/DDBJ databases">
        <title>Bacterial whole genomic sequence of Curvibacter sp. HBC61.</title>
        <authorList>
            <person name="Le V."/>
            <person name="Ko S.-R."/>
            <person name="Ahn C.-Y."/>
            <person name="Oh H.-M."/>
        </authorList>
    </citation>
    <scope>NUCLEOTIDE SEQUENCE [LARGE SCALE GENOMIC DNA]</scope>
    <source>
        <strain evidence="8 9">HBC61</strain>
    </source>
</reference>
<proteinExistence type="predicted"/>
<dbReference type="InterPro" id="IPR023772">
    <property type="entry name" value="DNA-bd_HTH_TetR-type_CS"/>
</dbReference>
<keyword evidence="9" id="KW-1185">Reference proteome</keyword>
<name>A0ABT5MZM6_9BURK</name>